<proteinExistence type="predicted"/>
<evidence type="ECO:0000313" key="1">
    <source>
        <dbReference type="EMBL" id="JAD61447.1"/>
    </source>
</evidence>
<dbReference type="AlphaFoldDB" id="A0A0A9BQ90"/>
<accession>A0A0A9BQ90</accession>
<reference evidence="1" key="1">
    <citation type="submission" date="2014-09" db="EMBL/GenBank/DDBJ databases">
        <authorList>
            <person name="Magalhaes I.L.F."/>
            <person name="Oliveira U."/>
            <person name="Santos F.R."/>
            <person name="Vidigal T.H.D.A."/>
            <person name="Brescovit A.D."/>
            <person name="Santos A.J."/>
        </authorList>
    </citation>
    <scope>NUCLEOTIDE SEQUENCE</scope>
    <source>
        <tissue evidence="1">Shoot tissue taken approximately 20 cm above the soil surface</tissue>
    </source>
</reference>
<reference evidence="1" key="2">
    <citation type="journal article" date="2015" name="Data Brief">
        <title>Shoot transcriptome of the giant reed, Arundo donax.</title>
        <authorList>
            <person name="Barrero R.A."/>
            <person name="Guerrero F.D."/>
            <person name="Moolhuijzen P."/>
            <person name="Goolsby J.A."/>
            <person name="Tidwell J."/>
            <person name="Bellgard S.E."/>
            <person name="Bellgard M.I."/>
        </authorList>
    </citation>
    <scope>NUCLEOTIDE SEQUENCE</scope>
    <source>
        <tissue evidence="1">Shoot tissue taken approximately 20 cm above the soil surface</tissue>
    </source>
</reference>
<sequence length="21" mass="2725">MSCMDHLSLFYVVKWKYFLQW</sequence>
<protein>
    <submittedName>
        <fullName evidence="1">Uncharacterized protein</fullName>
    </submittedName>
</protein>
<dbReference type="EMBL" id="GBRH01236448">
    <property type="protein sequence ID" value="JAD61447.1"/>
    <property type="molecule type" value="Transcribed_RNA"/>
</dbReference>
<organism evidence="1">
    <name type="scientific">Arundo donax</name>
    <name type="common">Giant reed</name>
    <name type="synonym">Donax arundinaceus</name>
    <dbReference type="NCBI Taxonomy" id="35708"/>
    <lineage>
        <taxon>Eukaryota</taxon>
        <taxon>Viridiplantae</taxon>
        <taxon>Streptophyta</taxon>
        <taxon>Embryophyta</taxon>
        <taxon>Tracheophyta</taxon>
        <taxon>Spermatophyta</taxon>
        <taxon>Magnoliopsida</taxon>
        <taxon>Liliopsida</taxon>
        <taxon>Poales</taxon>
        <taxon>Poaceae</taxon>
        <taxon>PACMAD clade</taxon>
        <taxon>Arundinoideae</taxon>
        <taxon>Arundineae</taxon>
        <taxon>Arundo</taxon>
    </lineage>
</organism>
<name>A0A0A9BQ90_ARUDO</name>